<keyword evidence="2" id="KW-0645">Protease</keyword>
<dbReference type="AlphaFoldDB" id="K1Q9A5"/>
<dbReference type="InterPro" id="IPR050626">
    <property type="entry name" value="Peptidase_M16"/>
</dbReference>
<keyword evidence="5" id="KW-0862">Zinc</keyword>
<organism evidence="17">
    <name type="scientific">Magallana gigas</name>
    <name type="common">Pacific oyster</name>
    <name type="synonym">Crassostrea gigas</name>
    <dbReference type="NCBI Taxonomy" id="29159"/>
    <lineage>
        <taxon>Eukaryota</taxon>
        <taxon>Metazoa</taxon>
        <taxon>Spiralia</taxon>
        <taxon>Lophotrochozoa</taxon>
        <taxon>Mollusca</taxon>
        <taxon>Bivalvia</taxon>
        <taxon>Autobranchia</taxon>
        <taxon>Pteriomorphia</taxon>
        <taxon>Ostreida</taxon>
        <taxon>Ostreoidea</taxon>
        <taxon>Ostreidae</taxon>
        <taxon>Magallana</taxon>
    </lineage>
</organism>
<dbReference type="SUPFAM" id="SSF63411">
    <property type="entry name" value="LuxS/MPP-like metallohydrolase"/>
    <property type="match status" value="4"/>
</dbReference>
<evidence type="ECO:0000256" key="9">
    <source>
        <dbReference type="ARBA" id="ARBA00070422"/>
    </source>
</evidence>
<dbReference type="GO" id="GO:0004222">
    <property type="term" value="F:metalloendopeptidase activity"/>
    <property type="evidence" value="ECO:0007669"/>
    <property type="project" value="UniProtKB-EC"/>
</dbReference>
<evidence type="ECO:0000256" key="3">
    <source>
        <dbReference type="ARBA" id="ARBA00022723"/>
    </source>
</evidence>
<gene>
    <name evidence="17" type="ORF">CGI_10017830</name>
</gene>
<protein>
    <recommendedName>
        <fullName evidence="9">Insulin-degrading enzyme</fullName>
        <ecNumber evidence="8">3.4.24.56</ecNumber>
    </recommendedName>
    <alternativeName>
        <fullName evidence="11">Insulin protease</fullName>
    </alternativeName>
    <alternativeName>
        <fullName evidence="10">Insulysin</fullName>
    </alternativeName>
</protein>
<feature type="domain" description="Coenzyme PQQ synthesis protein F-like C-terminal lobe" evidence="16">
    <location>
        <begin position="731"/>
        <end position="828"/>
    </location>
</feature>
<dbReference type="EMBL" id="JH818382">
    <property type="protein sequence ID" value="EKC30523.1"/>
    <property type="molecule type" value="Genomic_DNA"/>
</dbReference>
<dbReference type="FunFam" id="3.30.830.10:FF:000005">
    <property type="entry name" value="nardilysin isoform X1"/>
    <property type="match status" value="1"/>
</dbReference>
<name>K1Q9A5_MAGGI</name>
<dbReference type="Pfam" id="PF00675">
    <property type="entry name" value="Peptidase_M16"/>
    <property type="match status" value="1"/>
</dbReference>
<dbReference type="InterPro" id="IPR001431">
    <property type="entry name" value="Pept_M16_Zn_BS"/>
</dbReference>
<dbReference type="GO" id="GO:0005829">
    <property type="term" value="C:cytosol"/>
    <property type="evidence" value="ECO:0007669"/>
    <property type="project" value="TreeGrafter"/>
</dbReference>
<accession>K1Q9A5</accession>
<feature type="domain" description="Peptidase M16 C-terminal" evidence="14">
    <location>
        <begin position="190"/>
        <end position="367"/>
    </location>
</feature>
<dbReference type="GO" id="GO:0005739">
    <property type="term" value="C:mitochondrion"/>
    <property type="evidence" value="ECO:0007669"/>
    <property type="project" value="TreeGrafter"/>
</dbReference>
<dbReference type="Pfam" id="PF16187">
    <property type="entry name" value="Peptidase_M16_M"/>
    <property type="match status" value="2"/>
</dbReference>
<feature type="domain" description="Peptidase M16 N-terminal" evidence="13">
    <location>
        <begin position="35"/>
        <end position="163"/>
    </location>
</feature>
<comment type="catalytic activity">
    <reaction evidence="7">
        <text>Degradation of insulin, glucagon and other polypeptides. No action on proteins.</text>
        <dbReference type="EC" id="3.4.24.56"/>
    </reaction>
</comment>
<evidence type="ECO:0000256" key="12">
    <source>
        <dbReference type="RuleBase" id="RU004447"/>
    </source>
</evidence>
<dbReference type="FunFam" id="3.30.830.10:FF:000004">
    <property type="entry name" value="Putative insulin-degrading enzyme"/>
    <property type="match status" value="1"/>
</dbReference>
<dbReference type="InParanoid" id="K1Q9A5"/>
<evidence type="ECO:0000256" key="7">
    <source>
        <dbReference type="ARBA" id="ARBA00052248"/>
    </source>
</evidence>
<dbReference type="Pfam" id="PF22456">
    <property type="entry name" value="PqqF-like_C_4"/>
    <property type="match status" value="1"/>
</dbReference>
<feature type="domain" description="Peptidase M16 middle/third" evidence="15">
    <location>
        <begin position="465"/>
        <end position="622"/>
    </location>
</feature>
<dbReference type="GO" id="GO:0046872">
    <property type="term" value="F:metal ion binding"/>
    <property type="evidence" value="ECO:0007669"/>
    <property type="project" value="UniProtKB-KW"/>
</dbReference>
<dbReference type="FunCoup" id="K1Q9A5">
    <property type="interactions" value="1481"/>
</dbReference>
<evidence type="ECO:0000259" key="15">
    <source>
        <dbReference type="Pfam" id="PF16187"/>
    </source>
</evidence>
<dbReference type="GO" id="GO:0043171">
    <property type="term" value="P:peptide catabolic process"/>
    <property type="evidence" value="ECO:0007669"/>
    <property type="project" value="TreeGrafter"/>
</dbReference>
<evidence type="ECO:0000259" key="16">
    <source>
        <dbReference type="Pfam" id="PF22456"/>
    </source>
</evidence>
<dbReference type="InterPro" id="IPR007863">
    <property type="entry name" value="Peptidase_M16_C"/>
</dbReference>
<dbReference type="InterPro" id="IPR011765">
    <property type="entry name" value="Pept_M16_N"/>
</dbReference>
<dbReference type="Pfam" id="PF05193">
    <property type="entry name" value="Peptidase_M16_C"/>
    <property type="match status" value="1"/>
</dbReference>
<dbReference type="PROSITE" id="PS00143">
    <property type="entry name" value="INSULINASE"/>
    <property type="match status" value="1"/>
</dbReference>
<reference evidence="17" key="1">
    <citation type="journal article" date="2012" name="Nature">
        <title>The oyster genome reveals stress adaptation and complexity of shell formation.</title>
        <authorList>
            <person name="Zhang G."/>
            <person name="Fang X."/>
            <person name="Guo X."/>
            <person name="Li L."/>
            <person name="Luo R."/>
            <person name="Xu F."/>
            <person name="Yang P."/>
            <person name="Zhang L."/>
            <person name="Wang X."/>
            <person name="Qi H."/>
            <person name="Xiong Z."/>
            <person name="Que H."/>
            <person name="Xie Y."/>
            <person name="Holland P.W."/>
            <person name="Paps J."/>
            <person name="Zhu Y."/>
            <person name="Wu F."/>
            <person name="Chen Y."/>
            <person name="Wang J."/>
            <person name="Peng C."/>
            <person name="Meng J."/>
            <person name="Yang L."/>
            <person name="Liu J."/>
            <person name="Wen B."/>
            <person name="Zhang N."/>
            <person name="Huang Z."/>
            <person name="Zhu Q."/>
            <person name="Feng Y."/>
            <person name="Mount A."/>
            <person name="Hedgecock D."/>
            <person name="Xu Z."/>
            <person name="Liu Y."/>
            <person name="Domazet-Loso T."/>
            <person name="Du Y."/>
            <person name="Sun X."/>
            <person name="Zhang S."/>
            <person name="Liu B."/>
            <person name="Cheng P."/>
            <person name="Jiang X."/>
            <person name="Li J."/>
            <person name="Fan D."/>
            <person name="Wang W."/>
            <person name="Fu W."/>
            <person name="Wang T."/>
            <person name="Wang B."/>
            <person name="Zhang J."/>
            <person name="Peng Z."/>
            <person name="Li Y."/>
            <person name="Li N."/>
            <person name="Wang J."/>
            <person name="Chen M."/>
            <person name="He Y."/>
            <person name="Tan F."/>
            <person name="Song X."/>
            <person name="Zheng Q."/>
            <person name="Huang R."/>
            <person name="Yang H."/>
            <person name="Du X."/>
            <person name="Chen L."/>
            <person name="Yang M."/>
            <person name="Gaffney P.M."/>
            <person name="Wang S."/>
            <person name="Luo L."/>
            <person name="She Z."/>
            <person name="Ming Y."/>
            <person name="Huang W."/>
            <person name="Zhang S."/>
            <person name="Huang B."/>
            <person name="Zhang Y."/>
            <person name="Qu T."/>
            <person name="Ni P."/>
            <person name="Miao G."/>
            <person name="Wang J."/>
            <person name="Wang Q."/>
            <person name="Steinberg C.E."/>
            <person name="Wang H."/>
            <person name="Li N."/>
            <person name="Qian L."/>
            <person name="Zhang G."/>
            <person name="Li Y."/>
            <person name="Yang H."/>
            <person name="Liu X."/>
            <person name="Wang J."/>
            <person name="Yin Y."/>
            <person name="Wang J."/>
        </authorList>
    </citation>
    <scope>NUCLEOTIDE SEQUENCE [LARGE SCALE GENOMIC DNA]</scope>
    <source>
        <strain evidence="17">05x7-T-G4-1.051#20</strain>
    </source>
</reference>
<evidence type="ECO:0000256" key="11">
    <source>
        <dbReference type="ARBA" id="ARBA00080349"/>
    </source>
</evidence>
<dbReference type="EC" id="3.4.24.56" evidence="8"/>
<evidence type="ECO:0000256" key="4">
    <source>
        <dbReference type="ARBA" id="ARBA00022801"/>
    </source>
</evidence>
<feature type="domain" description="Peptidase M16 middle/third" evidence="15">
    <location>
        <begin position="374"/>
        <end position="463"/>
    </location>
</feature>
<dbReference type="GO" id="GO:0051603">
    <property type="term" value="P:proteolysis involved in protein catabolic process"/>
    <property type="evidence" value="ECO:0007669"/>
    <property type="project" value="TreeGrafter"/>
</dbReference>
<dbReference type="InterPro" id="IPR032632">
    <property type="entry name" value="Peptidase_M16_M"/>
</dbReference>
<evidence type="ECO:0000256" key="5">
    <source>
        <dbReference type="ARBA" id="ARBA00022833"/>
    </source>
</evidence>
<evidence type="ECO:0000256" key="10">
    <source>
        <dbReference type="ARBA" id="ARBA00074992"/>
    </source>
</evidence>
<evidence type="ECO:0000256" key="6">
    <source>
        <dbReference type="ARBA" id="ARBA00023049"/>
    </source>
</evidence>
<evidence type="ECO:0000259" key="13">
    <source>
        <dbReference type="Pfam" id="PF00675"/>
    </source>
</evidence>
<comment type="similarity">
    <text evidence="1 12">Belongs to the peptidase M16 family.</text>
</comment>
<dbReference type="HOGENOM" id="CLU_004639_1_1_1"/>
<evidence type="ECO:0000256" key="8">
    <source>
        <dbReference type="ARBA" id="ARBA00066874"/>
    </source>
</evidence>
<dbReference type="FunFam" id="3.30.830.10:FF:000003">
    <property type="entry name" value="Insulin-degrading enzyme"/>
    <property type="match status" value="1"/>
</dbReference>
<evidence type="ECO:0000256" key="2">
    <source>
        <dbReference type="ARBA" id="ARBA00022670"/>
    </source>
</evidence>
<evidence type="ECO:0000313" key="17">
    <source>
        <dbReference type="EMBL" id="EKC30523.1"/>
    </source>
</evidence>
<keyword evidence="6" id="KW-0482">Metalloprotease</keyword>
<keyword evidence="4" id="KW-0378">Hydrolase</keyword>
<evidence type="ECO:0000256" key="1">
    <source>
        <dbReference type="ARBA" id="ARBA00007261"/>
    </source>
</evidence>
<sequence length="938" mass="108107">MANQYVVQTFEHDVIIHSDSDKRLYRAVVLQNGMKVLLISDPDTDKSSASLDLCIGSMKDPKEIPGLAHFCEHMLFLGTEKFLRQHGGTCNACTRRESTNYYFDVSSENLSGALDRFAQFFLCPLFTQSATEREINAVNSENDKNLKLDAWRIQMLKQSLGNPMHEYSNFGTGNRDTLCTIPMSKGINIRDEVIKFYSKFYSSNIMSLVVLGKEPLDELSDLVLPLFSLVENKSVEIPFWTGEPYGPDHIKKIFYAIPVKDLRILIVSWTVPDMSEFYASNPGNILEHLIEHEGNGSLSSELKKEGWITFLTGDLLDGAKGFMFFEIQFSLSEEGLENVDNILQKLFQYIKMLRKEENMEWVFKECQQLAYINFKYMDNNKPLIWTVALARRMQKYPLPEVVSGPCLLTEYRPDLVSMLLSKIVPETMRVGVISKKFEDVVDQKEKWYGTDFRLEDIPDGKVQCPQAPELIKDDKMARLWFKQDETFLQPKACLSFAISSPLSYTDPLNFNHTCLFVNLLNDSLTEYAYNAQLAGLSYELQETIYGAKLEVTGFNDKMPIFLRKIMEHLIDFKVDQQKFEMFKDKYTRELKNFSAIEPFRYSGYYVNTLMAEVRWTKEELYKSTQDMTVHTLQEFIPYFLSKLFIDALVYGNVTKQGAIEIMNMVEGILTENCGTKAILPSQYKRYKEVQLIDGCHYLYKKENSVHKSSAVCIYFQCGIEDTLPNILLETLVHILSEPCFNILRTREQLGYIVHCWVRRNSGVHGLVVTVQSDRQPQYVDDRVEAFLYHMNTFLQDLCDEDFNKHVNALVTDKLEKTKNIYEQSDKYWSEIDSNTYNFNRDAIDVACLRKINKSDVITFFQKFIAKGAPYRRKMSIHVVPSSASDLNAEVLNPENVELLPVPPNLPKPCLVEDIAAFKRQTGLYPLPKPFVETGQAKL</sequence>
<dbReference type="PANTHER" id="PTHR43690">
    <property type="entry name" value="NARDILYSIN"/>
    <property type="match status" value="1"/>
</dbReference>
<dbReference type="MEROPS" id="M16.008"/>
<keyword evidence="3" id="KW-0479">Metal-binding</keyword>
<dbReference type="Gene3D" id="3.30.830.10">
    <property type="entry name" value="Metalloenzyme, LuxS/M16 peptidase-like"/>
    <property type="match status" value="4"/>
</dbReference>
<proteinExistence type="inferred from homology"/>
<dbReference type="PANTHER" id="PTHR43690:SF18">
    <property type="entry name" value="INSULIN-DEGRADING ENZYME-RELATED"/>
    <property type="match status" value="1"/>
</dbReference>
<dbReference type="InterPro" id="IPR011249">
    <property type="entry name" value="Metalloenz_LuxS/M16"/>
</dbReference>
<evidence type="ECO:0000259" key="14">
    <source>
        <dbReference type="Pfam" id="PF05193"/>
    </source>
</evidence>
<dbReference type="InterPro" id="IPR054734">
    <property type="entry name" value="PqqF-like_C_4"/>
</dbReference>